<keyword evidence="2" id="KW-1185">Reference proteome</keyword>
<comment type="caution">
    <text evidence="1">The sequence shown here is derived from an EMBL/GenBank/DDBJ whole genome shotgun (WGS) entry which is preliminary data.</text>
</comment>
<evidence type="ECO:0000313" key="1">
    <source>
        <dbReference type="EMBL" id="KAK1880533.1"/>
    </source>
</evidence>
<reference evidence="1" key="1">
    <citation type="submission" date="2023-04" db="EMBL/GenBank/DDBJ databases">
        <title>Chromosome-level genome of Chaenocephalus aceratus.</title>
        <authorList>
            <person name="Park H."/>
        </authorList>
    </citation>
    <scope>NUCLEOTIDE SEQUENCE</scope>
    <source>
        <strain evidence="1">DE</strain>
        <tissue evidence="1">Muscle</tissue>
    </source>
</reference>
<accession>A0AAD9ET77</accession>
<dbReference type="AlphaFoldDB" id="A0AAD9ET77"/>
<sequence>MSTGGWKPSARDNAAVQIVSVFLTIKGKQIQKPVNFLSQAWNDAGLKGAITFNQIRSSVSTQANKHLTEKDRRQVAKAMCHDQNTLEHFYVALPDKATGFGPANSASRLWSWLYPRRLKAAL</sequence>
<organism evidence="1 2">
    <name type="scientific">Dissostichus eleginoides</name>
    <name type="common">Patagonian toothfish</name>
    <name type="synonym">Dissostichus amissus</name>
    <dbReference type="NCBI Taxonomy" id="100907"/>
    <lineage>
        <taxon>Eukaryota</taxon>
        <taxon>Metazoa</taxon>
        <taxon>Chordata</taxon>
        <taxon>Craniata</taxon>
        <taxon>Vertebrata</taxon>
        <taxon>Euteleostomi</taxon>
        <taxon>Actinopterygii</taxon>
        <taxon>Neopterygii</taxon>
        <taxon>Teleostei</taxon>
        <taxon>Neoteleostei</taxon>
        <taxon>Acanthomorphata</taxon>
        <taxon>Eupercaria</taxon>
        <taxon>Perciformes</taxon>
        <taxon>Notothenioidei</taxon>
        <taxon>Nototheniidae</taxon>
        <taxon>Dissostichus</taxon>
    </lineage>
</organism>
<dbReference type="EMBL" id="JASDAP010000025">
    <property type="protein sequence ID" value="KAK1880533.1"/>
    <property type="molecule type" value="Genomic_DNA"/>
</dbReference>
<evidence type="ECO:0000313" key="2">
    <source>
        <dbReference type="Proteomes" id="UP001228049"/>
    </source>
</evidence>
<proteinExistence type="predicted"/>
<dbReference type="Proteomes" id="UP001228049">
    <property type="component" value="Unassembled WGS sequence"/>
</dbReference>
<gene>
    <name evidence="1" type="ORF">KUDE01_026057</name>
</gene>
<name>A0AAD9ET77_DISEL</name>
<protein>
    <submittedName>
        <fullName evidence="1">Cyclic GMP-AMP synthase</fullName>
    </submittedName>
</protein>